<evidence type="ECO:0008006" key="3">
    <source>
        <dbReference type="Google" id="ProtNLM"/>
    </source>
</evidence>
<keyword evidence="2" id="KW-1185">Reference proteome</keyword>
<gene>
    <name evidence="1" type="ORF">N7482_002457</name>
</gene>
<organism evidence="1 2">
    <name type="scientific">Penicillium canariense</name>
    <dbReference type="NCBI Taxonomy" id="189055"/>
    <lineage>
        <taxon>Eukaryota</taxon>
        <taxon>Fungi</taxon>
        <taxon>Dikarya</taxon>
        <taxon>Ascomycota</taxon>
        <taxon>Pezizomycotina</taxon>
        <taxon>Eurotiomycetes</taxon>
        <taxon>Eurotiomycetidae</taxon>
        <taxon>Eurotiales</taxon>
        <taxon>Aspergillaceae</taxon>
        <taxon>Penicillium</taxon>
    </lineage>
</organism>
<protein>
    <recommendedName>
        <fullName evidence="3">DUF3669 domain-containing protein</fullName>
    </recommendedName>
</protein>
<evidence type="ECO:0000313" key="2">
    <source>
        <dbReference type="Proteomes" id="UP001149163"/>
    </source>
</evidence>
<dbReference type="AlphaFoldDB" id="A0A9W9IG49"/>
<comment type="caution">
    <text evidence="1">The sequence shown here is derived from an EMBL/GenBank/DDBJ whole genome shotgun (WGS) entry which is preliminary data.</text>
</comment>
<sequence>MSARREARKSDKSEDSWTGSLAIAMERSLQLEVKLEQEARTPQEVLHRLLTTRSAISTASSFARRQQAAIGTRTEFREIGVGSIGRVFEQPGTPWAFKVLLLDNTAKLWNNYIMHLRIQQSFDTLGDVAGLAEVPRVAWFANKSSVFWEENLDLFPDKSTFPRRAREVMCMEHIFPLPEQIRHAIIDVFCNPVNVSTAKTEPANKDCLVRILLGRKRFGSSRPGGSMFFSLRNYKFHLDQLQEIDLDAEEYALSMADTLAALHWHTKIDALDIEFVLGSTPLDQQSVRRMLPLRDAERLVPGSSTYERITNTGPTFKKRIVSLWILDFDACSPINMDISGLGPSGLSIFLDLFCV</sequence>
<evidence type="ECO:0000313" key="1">
    <source>
        <dbReference type="EMBL" id="KAJ5176580.1"/>
    </source>
</evidence>
<dbReference type="GeneID" id="81423758"/>
<dbReference type="Proteomes" id="UP001149163">
    <property type="component" value="Unassembled WGS sequence"/>
</dbReference>
<dbReference type="EMBL" id="JAPQKN010000001">
    <property type="protein sequence ID" value="KAJ5176580.1"/>
    <property type="molecule type" value="Genomic_DNA"/>
</dbReference>
<dbReference type="PANTHER" id="PTHR40780:SF2">
    <property type="entry name" value="DUF3669 DOMAIN-CONTAINING PROTEIN"/>
    <property type="match status" value="1"/>
</dbReference>
<dbReference type="OrthoDB" id="2993351at2759"/>
<reference evidence="1" key="2">
    <citation type="journal article" date="2023" name="IMA Fungus">
        <title>Comparative genomic study of the Penicillium genus elucidates a diverse pangenome and 15 lateral gene transfer events.</title>
        <authorList>
            <person name="Petersen C."/>
            <person name="Sorensen T."/>
            <person name="Nielsen M.R."/>
            <person name="Sondergaard T.E."/>
            <person name="Sorensen J.L."/>
            <person name="Fitzpatrick D.A."/>
            <person name="Frisvad J.C."/>
            <person name="Nielsen K.L."/>
        </authorList>
    </citation>
    <scope>NUCLEOTIDE SEQUENCE</scope>
    <source>
        <strain evidence="1">IBT 26290</strain>
    </source>
</reference>
<reference evidence="1" key="1">
    <citation type="submission" date="2022-11" db="EMBL/GenBank/DDBJ databases">
        <authorList>
            <person name="Petersen C."/>
        </authorList>
    </citation>
    <scope>NUCLEOTIDE SEQUENCE</scope>
    <source>
        <strain evidence="1">IBT 26290</strain>
    </source>
</reference>
<name>A0A9W9IG49_9EURO</name>
<dbReference type="RefSeq" id="XP_056548188.1">
    <property type="nucleotide sequence ID" value="XM_056684582.1"/>
</dbReference>
<dbReference type="PANTHER" id="PTHR40780">
    <property type="entry name" value="DUF3669 DOMAIN-CONTAINING PROTEIN"/>
    <property type="match status" value="1"/>
</dbReference>
<accession>A0A9W9IG49</accession>
<proteinExistence type="predicted"/>